<evidence type="ECO:0000256" key="4">
    <source>
        <dbReference type="ARBA" id="ARBA00023054"/>
    </source>
</evidence>
<proteinExistence type="predicted"/>
<keyword evidence="9" id="KW-1185">Reference proteome</keyword>
<accession>A0A9P0B5L6</accession>
<evidence type="ECO:0000256" key="1">
    <source>
        <dbReference type="ARBA" id="ARBA00004496"/>
    </source>
</evidence>
<evidence type="ECO:0000313" key="8">
    <source>
        <dbReference type="EMBL" id="CAH0557109.1"/>
    </source>
</evidence>
<feature type="domain" description="GRIP" evidence="7">
    <location>
        <begin position="1270"/>
        <end position="1320"/>
    </location>
</feature>
<dbReference type="OrthoDB" id="1926336at2759"/>
<dbReference type="GO" id="GO:0005794">
    <property type="term" value="C:Golgi apparatus"/>
    <property type="evidence" value="ECO:0007669"/>
    <property type="project" value="TreeGrafter"/>
</dbReference>
<dbReference type="PANTHER" id="PTHR18902">
    <property type="entry name" value="NUCLEAR MITOTIC APPARATUS PROTEIN 1-RELATED"/>
    <property type="match status" value="1"/>
</dbReference>
<dbReference type="Gene3D" id="1.10.287.1490">
    <property type="match status" value="1"/>
</dbReference>
<dbReference type="PROSITE" id="PS50913">
    <property type="entry name" value="GRIP"/>
    <property type="match status" value="1"/>
</dbReference>
<reference evidence="8" key="1">
    <citation type="submission" date="2021-12" db="EMBL/GenBank/DDBJ databases">
        <authorList>
            <person name="King R."/>
        </authorList>
    </citation>
    <scope>NUCLEOTIDE SEQUENCE</scope>
</reference>
<dbReference type="Proteomes" id="UP001154078">
    <property type="component" value="Chromosome 5"/>
</dbReference>
<evidence type="ECO:0000256" key="3">
    <source>
        <dbReference type="ARBA" id="ARBA00022553"/>
    </source>
</evidence>
<dbReference type="Pfam" id="PF01465">
    <property type="entry name" value="GRIP"/>
    <property type="match status" value="1"/>
</dbReference>
<dbReference type="Gene3D" id="1.10.220.60">
    <property type="entry name" value="GRIP domain"/>
    <property type="match status" value="1"/>
</dbReference>
<dbReference type="SMART" id="SM00755">
    <property type="entry name" value="Grip"/>
    <property type="match status" value="1"/>
</dbReference>
<sequence length="1344" mass="155760">MENAPEQGKKHNLEDLSREDLLKKCKSLLVIAQKAKTAKDTYQEEINVLKAQLKKSADYENEATREIIENLTQQKLSLVTTIEELKHKNQFLEKNVEQMQEKIDRCSQVENENVSFKRQNVRLTEENEQLISDLETLEKQISELNKLGLEQQTQLLELEKSKSQSKNVGEHETKIKELQSMLSISLEEVKKLHSENTMSLQKIEDLKINLGEKDKNILTISQELNSKCDIVESLTEELNLLRTFKSENISIIENYDKLKLDYSELSMKSKDSSIAGEDLLEINNRLKEKLKLYHSKLVKYAGNMKILKNDKKEILRLFMVYTDQVKDWEKQLNLVVSKLQQVERDFKSEKDVLLEENNKLTNEAKDLLKLHEDSKNVVEKMKNKKEAIKSKLKEYQEYVTEANKKLEGTSEKSDITKEIESLKNTIIKLETENKTLLNAQESMKLELEDAYKKLKQYKEKHQSFERVISDYEEKIKNMEHSKNTEGQLAEISGEEILKLVEENKELKENFNKVQQELDTINRIRRQSVNEECQTKLQNNEQDEQFANLKRENGELLREMNEMNQALKERGESISQLEAHCEEVMKKLQVYETQANKNDDNASQKDETIKKLTKDIENLQKSSNNGNDNKASEIRALKNEIEQLKEKINSNMDSSYAESDIMSTSTISRADEANRLKDLEGSWEERYGKLRNLAVKLKAKVKELTTVNEKDSREKEELQKKLSQNLKTIQTLQGQIDNLQDELEHAKKYEARLNTIAEEISKDKQQLVTNEETISKLKQELEQLKNEKQSTETWKKQVSAKIQLLRKELEANTLLKKDFEARISRLNSDLDAKEQQLKSEMENHSKTKNLLDQSSNECKKNSVLNLEMQDYERSTKELAQKIEKKDELITKLKSQVESQKTTLSALREQHKMLEEKLQSGETTLTSASSEINSYRKKISELENTVQIKEDKIHSTTDLLESVRSENEELSTELSKVIAEHQKAINSVKSEKDHLRSQVLGLQQSLRQTQGTLKLKEDELESVISEYEGYKVRAQSVLRQNQTRDVGLEEKLNEEVTTLKSQNDLLNSRLKKLQDNKTDLEKRNEKILSDKEEVLKKFEESSAEVEDLKNQFAQLSNKHQKALNEHAETVRSLKVHAETLSQCYRQQISEQESRHNREIIELQSKLDKAPTPNGDPMLPYPPTTPREEGEGSESIESLANAGIQQPVPLERLLGADTDREVHSLRKNLTDQESKVVYLTALLADTEQDLAKHVQMNKMLKEEIRRQQRSVEREKHAENLEYLKNVVFKFVTLNSGDERTRLIPVLNTILKLSPEETQKLSLVAKGDPGLRGWSNYLPTWSSPTKPQ</sequence>
<feature type="coiled-coil region" evidence="5">
    <location>
        <begin position="325"/>
        <end position="653"/>
    </location>
</feature>
<name>A0A9P0B5L6_BRAAE</name>
<keyword evidence="3" id="KW-0597">Phosphoprotein</keyword>
<keyword evidence="4 5" id="KW-0175">Coiled coil</keyword>
<evidence type="ECO:0000256" key="5">
    <source>
        <dbReference type="SAM" id="Coils"/>
    </source>
</evidence>
<evidence type="ECO:0000313" key="9">
    <source>
        <dbReference type="Proteomes" id="UP001154078"/>
    </source>
</evidence>
<evidence type="ECO:0000256" key="2">
    <source>
        <dbReference type="ARBA" id="ARBA00022490"/>
    </source>
</evidence>
<dbReference type="InterPro" id="IPR000237">
    <property type="entry name" value="GRIP_dom"/>
</dbReference>
<evidence type="ECO:0000259" key="7">
    <source>
        <dbReference type="PROSITE" id="PS50913"/>
    </source>
</evidence>
<dbReference type="EMBL" id="OV121136">
    <property type="protein sequence ID" value="CAH0557109.1"/>
    <property type="molecule type" value="Genomic_DNA"/>
</dbReference>
<feature type="coiled-coil region" evidence="5">
    <location>
        <begin position="1240"/>
        <end position="1278"/>
    </location>
</feature>
<dbReference type="InterPro" id="IPR051841">
    <property type="entry name" value="MT-Golgi_org_protein"/>
</dbReference>
<dbReference type="PANTHER" id="PTHR18902:SF25">
    <property type="entry name" value="GRIP AND COILED-COIL DOMAIN-CONTAINING PROTEIN 2"/>
    <property type="match status" value="1"/>
</dbReference>
<feature type="coiled-coil region" evidence="5">
    <location>
        <begin position="700"/>
        <end position="996"/>
    </location>
</feature>
<keyword evidence="2" id="KW-0963">Cytoplasm</keyword>
<feature type="coiled-coil region" evidence="5">
    <location>
        <begin position="32"/>
        <end position="195"/>
    </location>
</feature>
<evidence type="ECO:0000256" key="6">
    <source>
        <dbReference type="SAM" id="MobiDB-lite"/>
    </source>
</evidence>
<protein>
    <recommendedName>
        <fullName evidence="7">GRIP domain-containing protein</fullName>
    </recommendedName>
</protein>
<comment type="subcellular location">
    <subcellularLocation>
        <location evidence="1">Cytoplasm</location>
    </subcellularLocation>
</comment>
<organism evidence="8 9">
    <name type="scientific">Brassicogethes aeneus</name>
    <name type="common">Rape pollen beetle</name>
    <name type="synonym">Meligethes aeneus</name>
    <dbReference type="NCBI Taxonomy" id="1431903"/>
    <lineage>
        <taxon>Eukaryota</taxon>
        <taxon>Metazoa</taxon>
        <taxon>Ecdysozoa</taxon>
        <taxon>Arthropoda</taxon>
        <taxon>Hexapoda</taxon>
        <taxon>Insecta</taxon>
        <taxon>Pterygota</taxon>
        <taxon>Neoptera</taxon>
        <taxon>Endopterygota</taxon>
        <taxon>Coleoptera</taxon>
        <taxon>Polyphaga</taxon>
        <taxon>Cucujiformia</taxon>
        <taxon>Nitidulidae</taxon>
        <taxon>Meligethinae</taxon>
        <taxon>Brassicogethes</taxon>
    </lineage>
</organism>
<feature type="region of interest" description="Disordered" evidence="6">
    <location>
        <begin position="1162"/>
        <end position="1192"/>
    </location>
</feature>
<gene>
    <name evidence="8" type="ORF">MELIAE_LOCUS7901</name>
</gene>